<protein>
    <submittedName>
        <fullName evidence="6">DNA-binding transcriptional regulator, AcrR family</fullName>
    </submittedName>
</protein>
<dbReference type="Proteomes" id="UP000198282">
    <property type="component" value="Unassembled WGS sequence"/>
</dbReference>
<dbReference type="InterPro" id="IPR009057">
    <property type="entry name" value="Homeodomain-like_sf"/>
</dbReference>
<dbReference type="InterPro" id="IPR036271">
    <property type="entry name" value="Tet_transcr_reg_TetR-rel_C_sf"/>
</dbReference>
<evidence type="ECO:0000256" key="1">
    <source>
        <dbReference type="ARBA" id="ARBA00023015"/>
    </source>
</evidence>
<evidence type="ECO:0000256" key="4">
    <source>
        <dbReference type="PROSITE-ProRule" id="PRU00335"/>
    </source>
</evidence>
<dbReference type="PROSITE" id="PS50977">
    <property type="entry name" value="HTH_TETR_2"/>
    <property type="match status" value="1"/>
</dbReference>
<organism evidence="6 7">
    <name type="scientific">Streptosporangium subroseum</name>
    <dbReference type="NCBI Taxonomy" id="106412"/>
    <lineage>
        <taxon>Bacteria</taxon>
        <taxon>Bacillati</taxon>
        <taxon>Actinomycetota</taxon>
        <taxon>Actinomycetes</taxon>
        <taxon>Streptosporangiales</taxon>
        <taxon>Streptosporangiaceae</taxon>
        <taxon>Streptosporangium</taxon>
    </lineage>
</organism>
<keyword evidence="1" id="KW-0805">Transcription regulation</keyword>
<sequence length="193" mass="21098">MEAEQPARRPGGRTARVRAAVHEAVVDLLREEEWGDLSIALVAERSGVHQTTLYRRWGTLAALIDDVVTERLTRSSPVQDTGTLRGDLEAYAVQVAEDVASPLSAVFLRAAMVGTHAEGGEPPRQIYLLERGVQLQAMLDRARDRGENPPTLLELLEVVLAPLYFHVIFFNSPAGADHARGLVDRLLALTAST</sequence>
<dbReference type="EMBL" id="FZOD01000004">
    <property type="protein sequence ID" value="SNS11234.1"/>
    <property type="molecule type" value="Genomic_DNA"/>
</dbReference>
<dbReference type="InterPro" id="IPR011075">
    <property type="entry name" value="TetR_C"/>
</dbReference>
<dbReference type="InterPro" id="IPR001647">
    <property type="entry name" value="HTH_TetR"/>
</dbReference>
<dbReference type="AlphaFoldDB" id="A0A239BW17"/>
<accession>A0A239BW17</accession>
<dbReference type="SUPFAM" id="SSF48498">
    <property type="entry name" value="Tetracyclin repressor-like, C-terminal domain"/>
    <property type="match status" value="1"/>
</dbReference>
<keyword evidence="3" id="KW-0804">Transcription</keyword>
<dbReference type="Pfam" id="PF16859">
    <property type="entry name" value="TetR_C_11"/>
    <property type="match status" value="1"/>
</dbReference>
<name>A0A239BW17_9ACTN</name>
<evidence type="ECO:0000256" key="2">
    <source>
        <dbReference type="ARBA" id="ARBA00023125"/>
    </source>
</evidence>
<feature type="domain" description="HTH tetR-type" evidence="5">
    <location>
        <begin position="15"/>
        <end position="75"/>
    </location>
</feature>
<proteinExistence type="predicted"/>
<evidence type="ECO:0000259" key="5">
    <source>
        <dbReference type="PROSITE" id="PS50977"/>
    </source>
</evidence>
<evidence type="ECO:0000256" key="3">
    <source>
        <dbReference type="ARBA" id="ARBA00023163"/>
    </source>
</evidence>
<reference evidence="6 7" key="1">
    <citation type="submission" date="2017-06" db="EMBL/GenBank/DDBJ databases">
        <authorList>
            <person name="Kim H.J."/>
            <person name="Triplett B.A."/>
        </authorList>
    </citation>
    <scope>NUCLEOTIDE SEQUENCE [LARGE SCALE GENOMIC DNA]</scope>
    <source>
        <strain evidence="6 7">CGMCC 4.2132</strain>
    </source>
</reference>
<evidence type="ECO:0000313" key="6">
    <source>
        <dbReference type="EMBL" id="SNS11234.1"/>
    </source>
</evidence>
<dbReference type="Gene3D" id="1.10.10.60">
    <property type="entry name" value="Homeodomain-like"/>
    <property type="match status" value="1"/>
</dbReference>
<dbReference type="SUPFAM" id="SSF46689">
    <property type="entry name" value="Homeodomain-like"/>
    <property type="match status" value="1"/>
</dbReference>
<gene>
    <name evidence="6" type="ORF">SAMN05216276_1004126</name>
</gene>
<keyword evidence="7" id="KW-1185">Reference proteome</keyword>
<dbReference type="Gene3D" id="1.10.357.10">
    <property type="entry name" value="Tetracycline Repressor, domain 2"/>
    <property type="match status" value="1"/>
</dbReference>
<feature type="DNA-binding region" description="H-T-H motif" evidence="4">
    <location>
        <begin position="38"/>
        <end position="57"/>
    </location>
</feature>
<keyword evidence="2 4" id="KW-0238">DNA-binding</keyword>
<evidence type="ECO:0000313" key="7">
    <source>
        <dbReference type="Proteomes" id="UP000198282"/>
    </source>
</evidence>
<dbReference type="RefSeq" id="WP_089206115.1">
    <property type="nucleotide sequence ID" value="NZ_FZOD01000004.1"/>
</dbReference>
<dbReference type="OrthoDB" id="9796019at2"/>
<dbReference type="GO" id="GO:0003677">
    <property type="term" value="F:DNA binding"/>
    <property type="evidence" value="ECO:0007669"/>
    <property type="project" value="UniProtKB-UniRule"/>
</dbReference>